<comment type="caution">
    <text evidence="2">The sequence shown here is derived from an EMBL/GenBank/DDBJ whole genome shotgun (WGS) entry which is preliminary data.</text>
</comment>
<feature type="region of interest" description="Disordered" evidence="1">
    <location>
        <begin position="1"/>
        <end position="21"/>
    </location>
</feature>
<dbReference type="EMBL" id="BGPR01000858">
    <property type="protein sequence ID" value="GBM38095.1"/>
    <property type="molecule type" value="Genomic_DNA"/>
</dbReference>
<sequence length="111" mass="12727">MKQVDCQDRRKQETDDEEEGNAILMEESEDEYFGCFQEKIEAVEMEEVIYLESTNILDFSTNIFVLIDNVGGTRIKAHYSYVCGIQGLDYGEMDMIDSKTTNLAKSKFVSV</sequence>
<evidence type="ECO:0000313" key="2">
    <source>
        <dbReference type="EMBL" id="GBM38095.1"/>
    </source>
</evidence>
<proteinExistence type="predicted"/>
<feature type="compositionally biased region" description="Basic and acidic residues" evidence="1">
    <location>
        <begin position="1"/>
        <end position="13"/>
    </location>
</feature>
<reference evidence="2 3" key="1">
    <citation type="journal article" date="2019" name="Sci. Rep.">
        <title>Orb-weaving spider Araneus ventricosus genome elucidates the spidroin gene catalogue.</title>
        <authorList>
            <person name="Kono N."/>
            <person name="Nakamura H."/>
            <person name="Ohtoshi R."/>
            <person name="Moran D.A.P."/>
            <person name="Shinohara A."/>
            <person name="Yoshida Y."/>
            <person name="Fujiwara M."/>
            <person name="Mori M."/>
            <person name="Tomita M."/>
            <person name="Arakawa K."/>
        </authorList>
    </citation>
    <scope>NUCLEOTIDE SEQUENCE [LARGE SCALE GENOMIC DNA]</scope>
</reference>
<gene>
    <name evidence="2" type="ORF">AVEN_40970_1</name>
</gene>
<dbReference type="AlphaFoldDB" id="A0A4Y2FCV0"/>
<organism evidence="2 3">
    <name type="scientific">Araneus ventricosus</name>
    <name type="common">Orbweaver spider</name>
    <name type="synonym">Epeira ventricosa</name>
    <dbReference type="NCBI Taxonomy" id="182803"/>
    <lineage>
        <taxon>Eukaryota</taxon>
        <taxon>Metazoa</taxon>
        <taxon>Ecdysozoa</taxon>
        <taxon>Arthropoda</taxon>
        <taxon>Chelicerata</taxon>
        <taxon>Arachnida</taxon>
        <taxon>Araneae</taxon>
        <taxon>Araneomorphae</taxon>
        <taxon>Entelegynae</taxon>
        <taxon>Araneoidea</taxon>
        <taxon>Araneidae</taxon>
        <taxon>Araneus</taxon>
    </lineage>
</organism>
<dbReference type="Proteomes" id="UP000499080">
    <property type="component" value="Unassembled WGS sequence"/>
</dbReference>
<accession>A0A4Y2FCV0</accession>
<name>A0A4Y2FCV0_ARAVE</name>
<protein>
    <submittedName>
        <fullName evidence="2">Uncharacterized protein</fullName>
    </submittedName>
</protein>
<evidence type="ECO:0000313" key="3">
    <source>
        <dbReference type="Proteomes" id="UP000499080"/>
    </source>
</evidence>
<evidence type="ECO:0000256" key="1">
    <source>
        <dbReference type="SAM" id="MobiDB-lite"/>
    </source>
</evidence>
<keyword evidence="3" id="KW-1185">Reference proteome</keyword>